<feature type="region of interest" description="Disordered" evidence="8">
    <location>
        <begin position="89"/>
        <end position="116"/>
    </location>
</feature>
<keyword evidence="7" id="KW-0539">Nucleus</keyword>
<evidence type="ECO:0000256" key="4">
    <source>
        <dbReference type="ARBA" id="ARBA00023015"/>
    </source>
</evidence>
<keyword evidence="6" id="KW-0508">mRNA splicing</keyword>
<evidence type="ECO:0000256" key="7">
    <source>
        <dbReference type="ARBA" id="ARBA00023242"/>
    </source>
</evidence>
<gene>
    <name evidence="10" type="ORF">NLJ89_g4598</name>
</gene>
<evidence type="ECO:0000256" key="1">
    <source>
        <dbReference type="ARBA" id="ARBA00004123"/>
    </source>
</evidence>
<feature type="compositionally biased region" description="Polar residues" evidence="8">
    <location>
        <begin position="1"/>
        <end position="10"/>
    </location>
</feature>
<name>A0A9W8K059_9AGAR</name>
<reference evidence="10" key="1">
    <citation type="submission" date="2022-07" db="EMBL/GenBank/DDBJ databases">
        <title>Genome Sequence of Agrocybe chaxingu.</title>
        <authorList>
            <person name="Buettner E."/>
        </authorList>
    </citation>
    <scope>NUCLEOTIDE SEQUENCE</scope>
    <source>
        <strain evidence="10">MP-N11</strain>
    </source>
</reference>
<dbReference type="Pfam" id="PF04696">
    <property type="entry name" value="Pinin_SDK_memA"/>
    <property type="match status" value="1"/>
</dbReference>
<comment type="similarity">
    <text evidence="2">Belongs to the pinin family.</text>
</comment>
<evidence type="ECO:0000313" key="11">
    <source>
        <dbReference type="Proteomes" id="UP001148786"/>
    </source>
</evidence>
<feature type="compositionally biased region" description="Basic and acidic residues" evidence="8">
    <location>
        <begin position="279"/>
        <end position="293"/>
    </location>
</feature>
<dbReference type="OrthoDB" id="330772at2759"/>
<keyword evidence="3" id="KW-0507">mRNA processing</keyword>
<keyword evidence="5" id="KW-0804">Transcription</keyword>
<dbReference type="InterPro" id="IPR039853">
    <property type="entry name" value="Pinin"/>
</dbReference>
<accession>A0A9W8K059</accession>
<protein>
    <recommendedName>
        <fullName evidence="9">Pinin/SDK/MemA protein domain-containing protein</fullName>
    </recommendedName>
</protein>
<evidence type="ECO:0000313" key="10">
    <source>
        <dbReference type="EMBL" id="KAJ3510569.1"/>
    </source>
</evidence>
<proteinExistence type="inferred from homology"/>
<feature type="region of interest" description="Disordered" evidence="8">
    <location>
        <begin position="1"/>
        <end position="53"/>
    </location>
</feature>
<comment type="caution">
    <text evidence="10">The sequence shown here is derived from an EMBL/GenBank/DDBJ whole genome shotgun (WGS) entry which is preliminary data.</text>
</comment>
<evidence type="ECO:0000256" key="2">
    <source>
        <dbReference type="ARBA" id="ARBA00010386"/>
    </source>
</evidence>
<feature type="compositionally biased region" description="Basic and acidic residues" evidence="8">
    <location>
        <begin position="92"/>
        <end position="116"/>
    </location>
</feature>
<evidence type="ECO:0000256" key="5">
    <source>
        <dbReference type="ARBA" id="ARBA00023163"/>
    </source>
</evidence>
<dbReference type="GO" id="GO:0071013">
    <property type="term" value="C:catalytic step 2 spliceosome"/>
    <property type="evidence" value="ECO:0007669"/>
    <property type="project" value="TreeGrafter"/>
</dbReference>
<keyword evidence="4" id="KW-0805">Transcription regulation</keyword>
<keyword evidence="11" id="KW-1185">Reference proteome</keyword>
<evidence type="ECO:0000256" key="8">
    <source>
        <dbReference type="SAM" id="MobiDB-lite"/>
    </source>
</evidence>
<feature type="domain" description="Pinin/SDK/MemA protein" evidence="9">
    <location>
        <begin position="47"/>
        <end position="143"/>
    </location>
</feature>
<organism evidence="10 11">
    <name type="scientific">Agrocybe chaxingu</name>
    <dbReference type="NCBI Taxonomy" id="84603"/>
    <lineage>
        <taxon>Eukaryota</taxon>
        <taxon>Fungi</taxon>
        <taxon>Dikarya</taxon>
        <taxon>Basidiomycota</taxon>
        <taxon>Agaricomycotina</taxon>
        <taxon>Agaricomycetes</taxon>
        <taxon>Agaricomycetidae</taxon>
        <taxon>Agaricales</taxon>
        <taxon>Agaricineae</taxon>
        <taxon>Strophariaceae</taxon>
        <taxon>Agrocybe</taxon>
    </lineage>
</organism>
<dbReference type="Proteomes" id="UP001148786">
    <property type="component" value="Unassembled WGS sequence"/>
</dbReference>
<feature type="region of interest" description="Disordered" evidence="8">
    <location>
        <begin position="197"/>
        <end position="305"/>
    </location>
</feature>
<dbReference type="InterPro" id="IPR006786">
    <property type="entry name" value="Pinin_SDK_MemA"/>
</dbReference>
<feature type="compositionally biased region" description="Basic and acidic residues" evidence="8">
    <location>
        <begin position="222"/>
        <end position="253"/>
    </location>
</feature>
<dbReference type="AlphaFoldDB" id="A0A9W8K059"/>
<dbReference type="EMBL" id="JANKHO010000389">
    <property type="protein sequence ID" value="KAJ3510569.1"/>
    <property type="molecule type" value="Genomic_DNA"/>
</dbReference>
<evidence type="ECO:0000259" key="9">
    <source>
        <dbReference type="Pfam" id="PF04696"/>
    </source>
</evidence>
<dbReference type="PANTHER" id="PTHR12707:SF0">
    <property type="entry name" value="PININ"/>
    <property type="match status" value="1"/>
</dbReference>
<evidence type="ECO:0000256" key="3">
    <source>
        <dbReference type="ARBA" id="ARBA00022664"/>
    </source>
</evidence>
<evidence type="ECO:0000256" key="6">
    <source>
        <dbReference type="ARBA" id="ARBA00023187"/>
    </source>
</evidence>
<feature type="compositionally biased region" description="Basic and acidic residues" evidence="8">
    <location>
        <begin position="197"/>
        <end position="213"/>
    </location>
</feature>
<dbReference type="PANTHER" id="PTHR12707">
    <property type="entry name" value="PINN"/>
    <property type="match status" value="1"/>
</dbReference>
<sequence>MSSEEVPQNDTRIEEETIQASPIEPAPTASEGRKRPRLDVSSLTGGERKRGRSMFGVLVGTLNKAKVEDKERNASEAAKKRQLIEQRLQAKLRKETDTVRRAEEAKKDKTLANRKEEDLQLKDSIYKLRRTRFPLLANFLSTSDQIPFDDDSPPPPSKNPLASVPRSHPPPLYYLPAILTPAQEAFVAKRKVEVSEAAEKEWQAFSEERKVGIEEINQLRQRVADEEARKKAERSENKDEMETDAPTREESRSASHPANSTKGKDTDMDVDDGPGTAKGETKGTTEEKKEEHSGTPADDDDAVEY</sequence>
<feature type="region of interest" description="Disordered" evidence="8">
    <location>
        <begin position="144"/>
        <end position="172"/>
    </location>
</feature>
<dbReference type="GO" id="GO:0008380">
    <property type="term" value="P:RNA splicing"/>
    <property type="evidence" value="ECO:0007669"/>
    <property type="project" value="UniProtKB-KW"/>
</dbReference>
<dbReference type="GO" id="GO:0006397">
    <property type="term" value="P:mRNA processing"/>
    <property type="evidence" value="ECO:0007669"/>
    <property type="project" value="UniProtKB-KW"/>
</dbReference>
<comment type="subcellular location">
    <subcellularLocation>
        <location evidence="1">Nucleus</location>
    </subcellularLocation>
</comment>